<reference evidence="2" key="2">
    <citation type="submission" date="2025-08" db="UniProtKB">
        <authorList>
            <consortium name="Ensembl"/>
        </authorList>
    </citation>
    <scope>IDENTIFICATION</scope>
</reference>
<proteinExistence type="predicted"/>
<evidence type="ECO:0000259" key="1">
    <source>
        <dbReference type="Pfam" id="PF20846"/>
    </source>
</evidence>
<dbReference type="PANTHER" id="PTHR23095">
    <property type="entry name" value="PARANEOPLASTIC ANTIGEN"/>
    <property type="match status" value="1"/>
</dbReference>
<dbReference type="InterPro" id="IPR048271">
    <property type="entry name" value="PNMA_N"/>
</dbReference>
<feature type="domain" description="Paraneoplastic antigen Ma-like N-terminal" evidence="1">
    <location>
        <begin position="4"/>
        <end position="89"/>
    </location>
</feature>
<name>A0A672HP40_SALFA</name>
<dbReference type="InParanoid" id="A0A672HP40"/>
<evidence type="ECO:0000313" key="3">
    <source>
        <dbReference type="Proteomes" id="UP000472267"/>
    </source>
</evidence>
<protein>
    <recommendedName>
        <fullName evidence="1">Paraneoplastic antigen Ma-like N-terminal domain-containing protein</fullName>
    </recommendedName>
</protein>
<dbReference type="Proteomes" id="UP000472267">
    <property type="component" value="Chromosome 1"/>
</dbReference>
<dbReference type="PANTHER" id="PTHR23095:SF51">
    <property type="entry name" value="PARANEOPLASTIC ANTIGEN MA1 HOMOLOG-RELATED"/>
    <property type="match status" value="1"/>
</dbReference>
<reference evidence="2" key="1">
    <citation type="submission" date="2019-06" db="EMBL/GenBank/DDBJ databases">
        <authorList>
            <consortium name="Wellcome Sanger Institute Data Sharing"/>
        </authorList>
    </citation>
    <scope>NUCLEOTIDE SEQUENCE [LARGE SCALE GENOMIC DNA]</scope>
</reference>
<evidence type="ECO:0000313" key="2">
    <source>
        <dbReference type="Ensembl" id="ENSSFAP00005030832.1"/>
    </source>
</evidence>
<accession>A0A672HP40</accession>
<organism evidence="2 3">
    <name type="scientific">Salarias fasciatus</name>
    <name type="common">Jewelled blenny</name>
    <name type="synonym">Blennius fasciatus</name>
    <dbReference type="NCBI Taxonomy" id="181472"/>
    <lineage>
        <taxon>Eukaryota</taxon>
        <taxon>Metazoa</taxon>
        <taxon>Chordata</taxon>
        <taxon>Craniata</taxon>
        <taxon>Vertebrata</taxon>
        <taxon>Euteleostomi</taxon>
        <taxon>Actinopterygii</taxon>
        <taxon>Neopterygii</taxon>
        <taxon>Teleostei</taxon>
        <taxon>Neoteleostei</taxon>
        <taxon>Acanthomorphata</taxon>
        <taxon>Ovalentaria</taxon>
        <taxon>Blenniimorphae</taxon>
        <taxon>Blenniiformes</taxon>
        <taxon>Blennioidei</taxon>
        <taxon>Blenniidae</taxon>
        <taxon>Salariinae</taxon>
        <taxon>Salarias</taxon>
    </lineage>
</organism>
<sequence>MNKLKRLCRGEDLEDAKALMVTVPEEAGIAKIEETVSTVKCFGRVHVRSRMFNLSLNHLMVLCECWETFSHEDVPTEVVHLESGEKWQLVTVIDCTY</sequence>
<dbReference type="Pfam" id="PF20846">
    <property type="entry name" value="PNMA_N"/>
    <property type="match status" value="1"/>
</dbReference>
<keyword evidence="3" id="KW-1185">Reference proteome</keyword>
<dbReference type="OMA" id="MELCECR"/>
<reference evidence="2" key="3">
    <citation type="submission" date="2025-09" db="UniProtKB">
        <authorList>
            <consortium name="Ensembl"/>
        </authorList>
    </citation>
    <scope>IDENTIFICATION</scope>
</reference>
<dbReference type="AlphaFoldDB" id="A0A672HP40"/>
<dbReference type="Ensembl" id="ENSSFAT00005031948.1">
    <property type="protein sequence ID" value="ENSSFAP00005030832.1"/>
    <property type="gene ID" value="ENSSFAG00005015662.1"/>
</dbReference>
<dbReference type="InterPro" id="IPR026523">
    <property type="entry name" value="PNMA"/>
</dbReference>